<protein>
    <submittedName>
        <fullName evidence="2">Uncharacterized protein</fullName>
    </submittedName>
</protein>
<feature type="coiled-coil region" evidence="1">
    <location>
        <begin position="316"/>
        <end position="343"/>
    </location>
</feature>
<dbReference type="AlphaFoldDB" id="A0A089M8V5"/>
<evidence type="ECO:0000256" key="1">
    <source>
        <dbReference type="SAM" id="Coils"/>
    </source>
</evidence>
<dbReference type="eggNOG" id="ENOG5033X3P">
    <property type="taxonomic scope" value="Bacteria"/>
</dbReference>
<dbReference type="Proteomes" id="UP000029500">
    <property type="component" value="Chromosome"/>
</dbReference>
<name>A0A089M8V5_9BACL</name>
<reference evidence="2 3" key="1">
    <citation type="submission" date="2014-08" db="EMBL/GenBank/DDBJ databases">
        <title>Comparative genomics of the Paenibacillus odorifer group.</title>
        <authorList>
            <person name="den Bakker H.C."/>
            <person name="Tsai Y.-C."/>
            <person name="Martin N."/>
            <person name="Korlach J."/>
            <person name="Wiedmann M."/>
        </authorList>
    </citation>
    <scope>NUCLEOTIDE SEQUENCE [LARGE SCALE GENOMIC DNA]</scope>
    <source>
        <strain evidence="2 3">DSM 15220</strain>
    </source>
</reference>
<dbReference type="OrthoDB" id="2595837at2"/>
<sequence>MSDNINYDKYNYFCYIGVFPNKDYEAESLILDTQTAIMLERFYYNPHRLKSEVNAAITHFLLETINKDRVPGFAIQEACWDRSLGMLNHPQLKRMELAITDINSWNKEKIIIHSQSNGIPYSDFVIREKITFTETLIPHLKSNPMLVGSYAIILKIHLMNYKKSKVDKFKLFREFTDFINYRVGIFHAVEFSLAVHYFLGNSKQNDIVQSLLKFGSKDPLGAILTSCWDLFFLRLLQLNYLRDDWGMVRPKLVSRDDALINLAKYSSIHGLVELNETPMPIVSFDYEGLDARTSSFLEELHNEIRRVAIIRNVTNSEDIGKKVEQITEAARELEEELISIVKQRG</sequence>
<gene>
    <name evidence="2" type="ORF">PGRAT_23255</name>
</gene>
<evidence type="ECO:0000313" key="3">
    <source>
        <dbReference type="Proteomes" id="UP000029500"/>
    </source>
</evidence>
<organism evidence="2 3">
    <name type="scientific">Paenibacillus graminis</name>
    <dbReference type="NCBI Taxonomy" id="189425"/>
    <lineage>
        <taxon>Bacteria</taxon>
        <taxon>Bacillati</taxon>
        <taxon>Bacillota</taxon>
        <taxon>Bacilli</taxon>
        <taxon>Bacillales</taxon>
        <taxon>Paenibacillaceae</taxon>
        <taxon>Paenibacillus</taxon>
    </lineage>
</organism>
<proteinExistence type="predicted"/>
<dbReference type="EMBL" id="CP009287">
    <property type="protein sequence ID" value="AIQ70241.1"/>
    <property type="molecule type" value="Genomic_DNA"/>
</dbReference>
<keyword evidence="3" id="KW-1185">Reference proteome</keyword>
<dbReference type="RefSeq" id="WP_025705830.1">
    <property type="nucleotide sequence ID" value="NZ_CP009287.1"/>
</dbReference>
<dbReference type="KEGG" id="pgm:PGRAT_23255"/>
<keyword evidence="1" id="KW-0175">Coiled coil</keyword>
<dbReference type="STRING" id="189425.PGRAT_23255"/>
<dbReference type="HOGENOM" id="CLU_815858_0_0_9"/>
<accession>A0A089M8V5</accession>
<evidence type="ECO:0000313" key="2">
    <source>
        <dbReference type="EMBL" id="AIQ70241.1"/>
    </source>
</evidence>